<dbReference type="Gene3D" id="2.30.130.10">
    <property type="entry name" value="PUA domain"/>
    <property type="match status" value="1"/>
</dbReference>
<keyword evidence="10" id="KW-1185">Reference proteome</keyword>
<keyword evidence="2" id="KW-0963">Cytoplasm</keyword>
<dbReference type="InterPro" id="IPR029063">
    <property type="entry name" value="SAM-dependent_MTases_sf"/>
</dbReference>
<keyword evidence="5" id="KW-0949">S-adenosyl-L-methionine</keyword>
<dbReference type="KEGG" id="rru:Rru_A3333"/>
<dbReference type="CDD" id="cd11572">
    <property type="entry name" value="RlmI_M_like"/>
    <property type="match status" value="1"/>
</dbReference>
<evidence type="ECO:0000256" key="6">
    <source>
        <dbReference type="ARBA" id="ARBA00038091"/>
    </source>
</evidence>
<feature type="domain" description="S-adenosylmethionine-dependent methyltransferase" evidence="7">
    <location>
        <begin position="206"/>
        <end position="377"/>
    </location>
</feature>
<dbReference type="Gene3D" id="3.40.50.150">
    <property type="entry name" value="Vaccinia Virus protein VP39"/>
    <property type="match status" value="1"/>
</dbReference>
<evidence type="ECO:0000259" key="8">
    <source>
        <dbReference type="Pfam" id="PF17785"/>
    </source>
</evidence>
<dbReference type="EnsemblBacteria" id="ABC24127">
    <property type="protein sequence ID" value="ABC24127"/>
    <property type="gene ID" value="Rru_A3333"/>
</dbReference>
<dbReference type="Pfam" id="PF17785">
    <property type="entry name" value="PUA_3"/>
    <property type="match status" value="1"/>
</dbReference>
<dbReference type="PANTHER" id="PTHR42873">
    <property type="entry name" value="RIBOSOMAL RNA LARGE SUBUNIT METHYLTRANSFERASE"/>
    <property type="match status" value="1"/>
</dbReference>
<evidence type="ECO:0000256" key="5">
    <source>
        <dbReference type="ARBA" id="ARBA00022691"/>
    </source>
</evidence>
<dbReference type="GO" id="GO:0003723">
    <property type="term" value="F:RNA binding"/>
    <property type="evidence" value="ECO:0007669"/>
    <property type="project" value="InterPro"/>
</dbReference>
<evidence type="ECO:0000259" key="7">
    <source>
        <dbReference type="Pfam" id="PF10672"/>
    </source>
</evidence>
<evidence type="ECO:0000256" key="4">
    <source>
        <dbReference type="ARBA" id="ARBA00022679"/>
    </source>
</evidence>
<dbReference type="HOGENOM" id="CLU_014042_0_0_5"/>
<evidence type="ECO:0000313" key="10">
    <source>
        <dbReference type="Proteomes" id="UP000001929"/>
    </source>
</evidence>
<dbReference type="CDD" id="cd21153">
    <property type="entry name" value="PUA_RlmI"/>
    <property type="match status" value="1"/>
</dbReference>
<protein>
    <submittedName>
        <fullName evidence="9">SAM-dependent methyltransferase</fullName>
    </submittedName>
</protein>
<dbReference type="PANTHER" id="PTHR42873:SF1">
    <property type="entry name" value="S-ADENOSYLMETHIONINE-DEPENDENT METHYLTRANSFERASE DOMAIN-CONTAINING PROTEIN"/>
    <property type="match status" value="1"/>
</dbReference>
<dbReference type="InterPro" id="IPR019614">
    <property type="entry name" value="SAM-dep_methyl-trfase"/>
</dbReference>
<feature type="domain" description="RlmI-like PUA" evidence="8">
    <location>
        <begin position="28"/>
        <end position="93"/>
    </location>
</feature>
<sequence>MRKCPILGPPPPFGIVMTEPNSPSLPEIRLLAGHSKRLRQGHPWVFSNEIAMTPEAKAMTPGALVTLRDAGDEPLAIATFNPHSLIAARVLDRDLGASITKEWVFVRLQRALRLRDTLFDQPYYRLVHGEADGLPGLVVDRLGDVIAVQANSAGMDLLTPLILDAIENLLAPRAIVLINDAPVRLLEGLTQETALARGQIDGPVPVIENGFSYLADLQEGQKTGWFFDQRPNRAFVADLARGRSVLDVYSYAGGFGLLALARGATSATLVDRSDQGLLLAQQAAATAGLGGALTTHKAEGFAYLEQAEHEGKRFGVVVCDPPAFAKTRKDQASGAKGYRKVARLAAALVEPGGFLFVASCSHHMPIDRFQDETAHGIAQAGRTGRILRSGGAGPDHPVHPDLAESAYLKTLTWAID</sequence>
<comment type="subcellular location">
    <subcellularLocation>
        <location evidence="1">Cytoplasm</location>
    </subcellularLocation>
</comment>
<dbReference type="GO" id="GO:0008168">
    <property type="term" value="F:methyltransferase activity"/>
    <property type="evidence" value="ECO:0007669"/>
    <property type="project" value="UniProtKB-KW"/>
</dbReference>
<dbReference type="GO" id="GO:0005737">
    <property type="term" value="C:cytoplasm"/>
    <property type="evidence" value="ECO:0007669"/>
    <property type="project" value="UniProtKB-SubCell"/>
</dbReference>
<dbReference type="PhylomeDB" id="Q2RP18"/>
<dbReference type="Gene3D" id="3.30.750.80">
    <property type="entry name" value="RNA methyltransferase domain (HRMD) like"/>
    <property type="match status" value="1"/>
</dbReference>
<keyword evidence="3 9" id="KW-0489">Methyltransferase</keyword>
<evidence type="ECO:0000256" key="2">
    <source>
        <dbReference type="ARBA" id="ARBA00022490"/>
    </source>
</evidence>
<dbReference type="Proteomes" id="UP000001929">
    <property type="component" value="Chromosome"/>
</dbReference>
<dbReference type="EMBL" id="CP000230">
    <property type="protein sequence ID" value="ABC24127.1"/>
    <property type="molecule type" value="Genomic_DNA"/>
</dbReference>
<dbReference type="AlphaFoldDB" id="Q2RP18"/>
<comment type="similarity">
    <text evidence="6">Belongs to the methyltransferase superfamily. RlmI family.</text>
</comment>
<keyword evidence="4" id="KW-0808">Transferase</keyword>
<dbReference type="PROSITE" id="PS50890">
    <property type="entry name" value="PUA"/>
    <property type="match status" value="1"/>
</dbReference>
<dbReference type="InterPro" id="IPR015947">
    <property type="entry name" value="PUA-like_sf"/>
</dbReference>
<gene>
    <name evidence="9" type="ordered locus">Rru_A3333</name>
</gene>
<dbReference type="STRING" id="269796.Rru_A3333"/>
<name>Q2RP18_RHORT</name>
<dbReference type="Pfam" id="PF10672">
    <property type="entry name" value="Methyltrans_SAM"/>
    <property type="match status" value="1"/>
</dbReference>
<dbReference type="InterPro" id="IPR036974">
    <property type="entry name" value="PUA_sf"/>
</dbReference>
<reference evidence="9 10" key="1">
    <citation type="journal article" date="2011" name="Stand. Genomic Sci.">
        <title>Complete genome sequence of Rhodospirillum rubrum type strain (S1).</title>
        <authorList>
            <person name="Munk A.C."/>
            <person name="Copeland A."/>
            <person name="Lucas S."/>
            <person name="Lapidus A."/>
            <person name="Del Rio T.G."/>
            <person name="Barry K."/>
            <person name="Detter J.C."/>
            <person name="Hammon N."/>
            <person name="Israni S."/>
            <person name="Pitluck S."/>
            <person name="Brettin T."/>
            <person name="Bruce D."/>
            <person name="Han C."/>
            <person name="Tapia R."/>
            <person name="Gilna P."/>
            <person name="Schmutz J."/>
            <person name="Larimer F."/>
            <person name="Land M."/>
            <person name="Kyrpides N.C."/>
            <person name="Mavromatis K."/>
            <person name="Richardson P."/>
            <person name="Rohde M."/>
            <person name="Goker M."/>
            <person name="Klenk H.P."/>
            <person name="Zhang Y."/>
            <person name="Roberts G.P."/>
            <person name="Reslewic S."/>
            <person name="Schwartz D.C."/>
        </authorList>
    </citation>
    <scope>NUCLEOTIDE SEQUENCE [LARGE SCALE GENOMIC DNA]</scope>
    <source>
        <strain evidence="10">ATCC 11170 / ATH 1.1.1 / DSM 467 / LMG 4362 / NCIMB 8255 / S1</strain>
    </source>
</reference>
<proteinExistence type="inferred from homology"/>
<dbReference type="GO" id="GO:0032259">
    <property type="term" value="P:methylation"/>
    <property type="evidence" value="ECO:0007669"/>
    <property type="project" value="UniProtKB-KW"/>
</dbReference>
<dbReference type="PATRIC" id="fig|269796.9.peg.3447"/>
<evidence type="ECO:0000256" key="3">
    <source>
        <dbReference type="ARBA" id="ARBA00022603"/>
    </source>
</evidence>
<organism evidence="9 10">
    <name type="scientific">Rhodospirillum rubrum (strain ATCC 11170 / ATH 1.1.1 / DSM 467 / LMG 4362 / NCIMB 8255 / S1)</name>
    <dbReference type="NCBI Taxonomy" id="269796"/>
    <lineage>
        <taxon>Bacteria</taxon>
        <taxon>Pseudomonadati</taxon>
        <taxon>Pseudomonadota</taxon>
        <taxon>Alphaproteobacteria</taxon>
        <taxon>Rhodospirillales</taxon>
        <taxon>Rhodospirillaceae</taxon>
        <taxon>Rhodospirillum</taxon>
    </lineage>
</organism>
<dbReference type="eggNOG" id="COG1092">
    <property type="taxonomic scope" value="Bacteria"/>
</dbReference>
<evidence type="ECO:0000256" key="1">
    <source>
        <dbReference type="ARBA" id="ARBA00004496"/>
    </source>
</evidence>
<dbReference type="InterPro" id="IPR041532">
    <property type="entry name" value="RlmI-like_PUA"/>
</dbReference>
<dbReference type="SUPFAM" id="SSF53335">
    <property type="entry name" value="S-adenosyl-L-methionine-dependent methyltransferases"/>
    <property type="match status" value="1"/>
</dbReference>
<dbReference type="SUPFAM" id="SSF88697">
    <property type="entry name" value="PUA domain-like"/>
    <property type="match status" value="1"/>
</dbReference>
<accession>Q2RP18</accession>
<evidence type="ECO:0000313" key="9">
    <source>
        <dbReference type="EMBL" id="ABC24127.1"/>
    </source>
</evidence>